<proteinExistence type="predicted"/>
<evidence type="ECO:0000256" key="1">
    <source>
        <dbReference type="SAM" id="MobiDB-lite"/>
    </source>
</evidence>
<reference evidence="2" key="1">
    <citation type="submission" date="2023-12" db="EMBL/GenBank/DDBJ databases">
        <title>Genome assembly of Anisodus tanguticus.</title>
        <authorList>
            <person name="Wang Y.-J."/>
        </authorList>
    </citation>
    <scope>NUCLEOTIDE SEQUENCE</scope>
    <source>
        <strain evidence="2">KB-2021</strain>
        <tissue evidence="2">Leaf</tissue>
    </source>
</reference>
<evidence type="ECO:0000313" key="2">
    <source>
        <dbReference type="EMBL" id="KAK4378920.1"/>
    </source>
</evidence>
<feature type="compositionally biased region" description="Basic and acidic residues" evidence="1">
    <location>
        <begin position="77"/>
        <end position="88"/>
    </location>
</feature>
<organism evidence="2 3">
    <name type="scientific">Anisodus tanguticus</name>
    <dbReference type="NCBI Taxonomy" id="243964"/>
    <lineage>
        <taxon>Eukaryota</taxon>
        <taxon>Viridiplantae</taxon>
        <taxon>Streptophyta</taxon>
        <taxon>Embryophyta</taxon>
        <taxon>Tracheophyta</taxon>
        <taxon>Spermatophyta</taxon>
        <taxon>Magnoliopsida</taxon>
        <taxon>eudicotyledons</taxon>
        <taxon>Gunneridae</taxon>
        <taxon>Pentapetalae</taxon>
        <taxon>asterids</taxon>
        <taxon>lamiids</taxon>
        <taxon>Solanales</taxon>
        <taxon>Solanaceae</taxon>
        <taxon>Solanoideae</taxon>
        <taxon>Hyoscyameae</taxon>
        <taxon>Anisodus</taxon>
    </lineage>
</organism>
<name>A0AAE1T047_9SOLA</name>
<accession>A0AAE1T047</accession>
<sequence length="142" mass="15958">MLLNNPAVGQRSQAGDNFGHFEEASKIPGRPIHNSVYDPRYAAIDLPVDPHLRALKQNPNFALPSAPRNGSSTTNNSRREVVKEEHSHSRIDYLSMIRHVPNSLYDPSYATIGLPVDPHLRALKLNPNFRMPSATRDVNKER</sequence>
<dbReference type="Proteomes" id="UP001291623">
    <property type="component" value="Unassembled WGS sequence"/>
</dbReference>
<feature type="region of interest" description="Disordered" evidence="1">
    <location>
        <begin position="58"/>
        <end position="88"/>
    </location>
</feature>
<gene>
    <name evidence="2" type="ORF">RND71_000782</name>
</gene>
<dbReference type="AlphaFoldDB" id="A0AAE1T047"/>
<comment type="caution">
    <text evidence="2">The sequence shown here is derived from an EMBL/GenBank/DDBJ whole genome shotgun (WGS) entry which is preliminary data.</text>
</comment>
<keyword evidence="3" id="KW-1185">Reference proteome</keyword>
<protein>
    <submittedName>
        <fullName evidence="2">Uncharacterized protein</fullName>
    </submittedName>
</protein>
<dbReference type="EMBL" id="JAVYJV010000001">
    <property type="protein sequence ID" value="KAK4378920.1"/>
    <property type="molecule type" value="Genomic_DNA"/>
</dbReference>
<evidence type="ECO:0000313" key="3">
    <source>
        <dbReference type="Proteomes" id="UP001291623"/>
    </source>
</evidence>